<dbReference type="PANTHER" id="PTHR11370:SF5">
    <property type="entry name" value="DNA REPAIR PROTEIN XRCC1"/>
    <property type="match status" value="1"/>
</dbReference>
<evidence type="ECO:0000256" key="4">
    <source>
        <dbReference type="ARBA" id="ARBA00023204"/>
    </source>
</evidence>
<feature type="compositionally biased region" description="Basic residues" evidence="6">
    <location>
        <begin position="413"/>
        <end position="440"/>
    </location>
</feature>
<dbReference type="Pfam" id="PF01834">
    <property type="entry name" value="XRCC1_N"/>
    <property type="match status" value="1"/>
</dbReference>
<dbReference type="Gene3D" id="2.60.120.260">
    <property type="entry name" value="Galactose-binding domain-like"/>
    <property type="match status" value="1"/>
</dbReference>
<feature type="region of interest" description="Disordered" evidence="6">
    <location>
        <begin position="333"/>
        <end position="519"/>
    </location>
</feature>
<feature type="region of interest" description="Disordered" evidence="6">
    <location>
        <begin position="172"/>
        <end position="191"/>
    </location>
</feature>
<dbReference type="FunFam" id="3.40.50.10190:FF:000008">
    <property type="entry name" value="X-ray repair cross complementing 1"/>
    <property type="match status" value="1"/>
</dbReference>
<feature type="compositionally biased region" description="Acidic residues" evidence="6">
    <location>
        <begin position="362"/>
        <end position="373"/>
    </location>
</feature>
<dbReference type="GO" id="GO:0000012">
    <property type="term" value="P:single strand break repair"/>
    <property type="evidence" value="ECO:0007669"/>
    <property type="project" value="InterPro"/>
</dbReference>
<dbReference type="EMBL" id="CAJNOC010001627">
    <property type="protein sequence ID" value="CAF0879575.1"/>
    <property type="molecule type" value="Genomic_DNA"/>
</dbReference>
<dbReference type="Proteomes" id="UP000663879">
    <property type="component" value="Unassembled WGS sequence"/>
</dbReference>
<dbReference type="Gene3D" id="3.40.50.10190">
    <property type="entry name" value="BRCT domain"/>
    <property type="match status" value="2"/>
</dbReference>
<evidence type="ECO:0000313" key="9">
    <source>
        <dbReference type="Proteomes" id="UP000663879"/>
    </source>
</evidence>
<dbReference type="GO" id="GO:0006303">
    <property type="term" value="P:double-strand break repair via nonhomologous end joining"/>
    <property type="evidence" value="ECO:0007669"/>
    <property type="project" value="InterPro"/>
</dbReference>
<dbReference type="FunFam" id="2.60.120.260:FF:000025">
    <property type="entry name" value="DNA repair protein XRCC1 isoform X1"/>
    <property type="match status" value="1"/>
</dbReference>
<dbReference type="SUPFAM" id="SSF49785">
    <property type="entry name" value="Galactose-binding domain-like"/>
    <property type="match status" value="1"/>
</dbReference>
<sequence length="621" mass="71939">MNSIKLKKILSLSSEDNTFKAENILNNTGKWIGEKTGDTKQYLTFQLEESTKIKQIDIENESSAFIEILVGKLTDSEDDYEVLLPATSFMLPNESKTSTNTQRLKIFTNETHLDKKLSEKNWEIVKIVCTQPFNTELQFGISSIKFYDKILNENSKDAAKINTGIFSLKKDLSNSENDNNELDSKKNDETKAESLYEKWKREKENKKTEQPETSSGSKRKISLSDEVIDKNESKKSPQKHVPKNQILKGVVFALSGFQNPLRSEIRDTGLKLGAKYRPDWTDDCTHLICAFSNTPKAAQVRKSGGLIVTKEWIFDCKEENKLLDCDDYKFKEYSSDEDDTKPRKAAKNAKKNLSKLNKKDEYDDSYDEEEAENSDDKDFIVSDDEDEQISSFSSTEEEEEEKSSDDSDDSIDRKKKKLKSKKKSSKKSVKNSKNEKRKSKKSDSDSEIDLEEYKKQKEREMLKHKNKEQSKTESKSKKKGIKYDDSDEDDETENKKNVKKLKKNTSSSSAKTDINSDMENDAEKKWELPNFFDDKKFFIHGDFDSKERKSLAKIVYAYGGEVNDYMSDDITYVISDKKWNKEFQESLDENSKLKFIEPVWLEICHRRKKLVPFDIFEINKI</sequence>
<keyword evidence="2" id="KW-0677">Repeat</keyword>
<keyword evidence="3" id="KW-0227">DNA damage</keyword>
<feature type="domain" description="BRCT" evidence="7">
    <location>
        <begin position="242"/>
        <end position="330"/>
    </location>
</feature>
<dbReference type="InterPro" id="IPR036420">
    <property type="entry name" value="BRCT_dom_sf"/>
</dbReference>
<keyword evidence="9" id="KW-1185">Reference proteome</keyword>
<dbReference type="SMART" id="SM00292">
    <property type="entry name" value="BRCT"/>
    <property type="match status" value="2"/>
</dbReference>
<evidence type="ECO:0000256" key="1">
    <source>
        <dbReference type="ARBA" id="ARBA00004123"/>
    </source>
</evidence>
<feature type="compositionally biased region" description="Basic and acidic residues" evidence="6">
    <location>
        <begin position="182"/>
        <end position="191"/>
    </location>
</feature>
<evidence type="ECO:0000259" key="7">
    <source>
        <dbReference type="PROSITE" id="PS50172"/>
    </source>
</evidence>
<dbReference type="AlphaFoldDB" id="A0A813Y6S9"/>
<dbReference type="PANTHER" id="PTHR11370">
    <property type="entry name" value="DNA-REPAIR PROTEIN XRCC1"/>
    <property type="match status" value="1"/>
</dbReference>
<dbReference type="InterPro" id="IPR008979">
    <property type="entry name" value="Galactose-bd-like_sf"/>
</dbReference>
<dbReference type="SUPFAM" id="SSF52113">
    <property type="entry name" value="BRCT domain"/>
    <property type="match status" value="2"/>
</dbReference>
<evidence type="ECO:0000256" key="3">
    <source>
        <dbReference type="ARBA" id="ARBA00022763"/>
    </source>
</evidence>
<dbReference type="GO" id="GO:0006284">
    <property type="term" value="P:base-excision repair"/>
    <property type="evidence" value="ECO:0007669"/>
    <property type="project" value="InterPro"/>
</dbReference>
<feature type="compositionally biased region" description="Acidic residues" evidence="6">
    <location>
        <begin position="395"/>
        <end position="409"/>
    </location>
</feature>
<dbReference type="Pfam" id="PF00533">
    <property type="entry name" value="BRCT"/>
    <property type="match status" value="1"/>
</dbReference>
<organism evidence="8 9">
    <name type="scientific">Brachionus calyciflorus</name>
    <dbReference type="NCBI Taxonomy" id="104777"/>
    <lineage>
        <taxon>Eukaryota</taxon>
        <taxon>Metazoa</taxon>
        <taxon>Spiralia</taxon>
        <taxon>Gnathifera</taxon>
        <taxon>Rotifera</taxon>
        <taxon>Eurotatoria</taxon>
        <taxon>Monogononta</taxon>
        <taxon>Pseudotrocha</taxon>
        <taxon>Ploima</taxon>
        <taxon>Brachionidae</taxon>
        <taxon>Brachionus</taxon>
    </lineage>
</organism>
<proteinExistence type="predicted"/>
<keyword evidence="4" id="KW-0234">DNA repair</keyword>
<dbReference type="OrthoDB" id="25840at2759"/>
<evidence type="ECO:0000256" key="6">
    <source>
        <dbReference type="SAM" id="MobiDB-lite"/>
    </source>
</evidence>
<comment type="caution">
    <text evidence="8">The sequence shown here is derived from an EMBL/GenBank/DDBJ whole genome shotgun (WGS) entry which is preliminary data.</text>
</comment>
<evidence type="ECO:0000256" key="2">
    <source>
        <dbReference type="ARBA" id="ARBA00022737"/>
    </source>
</evidence>
<evidence type="ECO:0000313" key="8">
    <source>
        <dbReference type="EMBL" id="CAF0879575.1"/>
    </source>
</evidence>
<feature type="compositionally biased region" description="Basic and acidic residues" evidence="6">
    <location>
        <begin position="198"/>
        <end position="210"/>
    </location>
</feature>
<gene>
    <name evidence="8" type="ORF">OXX778_LOCUS10345</name>
</gene>
<feature type="compositionally biased region" description="Basic and acidic residues" evidence="6">
    <location>
        <begin position="451"/>
        <end position="475"/>
    </location>
</feature>
<dbReference type="PROSITE" id="PS50172">
    <property type="entry name" value="BRCT"/>
    <property type="match status" value="2"/>
</dbReference>
<reference evidence="8" key="1">
    <citation type="submission" date="2021-02" db="EMBL/GenBank/DDBJ databases">
        <authorList>
            <person name="Nowell W R."/>
        </authorList>
    </citation>
    <scope>NUCLEOTIDE SEQUENCE</scope>
    <source>
        <strain evidence="8">Ploen Becks lab</strain>
    </source>
</reference>
<dbReference type="GO" id="GO:0003684">
    <property type="term" value="F:damaged DNA binding"/>
    <property type="evidence" value="ECO:0007669"/>
    <property type="project" value="InterPro"/>
</dbReference>
<dbReference type="GO" id="GO:0005634">
    <property type="term" value="C:nucleus"/>
    <property type="evidence" value="ECO:0007669"/>
    <property type="project" value="UniProtKB-SubCell"/>
</dbReference>
<feature type="region of interest" description="Disordered" evidence="6">
    <location>
        <begin position="198"/>
        <end position="242"/>
    </location>
</feature>
<protein>
    <recommendedName>
        <fullName evidence="7">BRCT domain-containing protein</fullName>
    </recommendedName>
</protein>
<feature type="domain" description="BRCT" evidence="7">
    <location>
        <begin position="527"/>
        <end position="618"/>
    </location>
</feature>
<evidence type="ECO:0000256" key="5">
    <source>
        <dbReference type="ARBA" id="ARBA00023242"/>
    </source>
</evidence>
<feature type="compositionally biased region" description="Basic residues" evidence="6">
    <location>
        <begin position="343"/>
        <end position="353"/>
    </location>
</feature>
<dbReference type="InterPro" id="IPR045080">
    <property type="entry name" value="BRCT_XRCC1_rpt1"/>
</dbReference>
<accession>A0A813Y6S9</accession>
<name>A0A813Y6S9_9BILA</name>
<dbReference type="CDD" id="cd17725">
    <property type="entry name" value="BRCT_XRCC1_rpt1"/>
    <property type="match status" value="1"/>
</dbReference>
<comment type="subcellular location">
    <subcellularLocation>
        <location evidence="1">Nucleus</location>
    </subcellularLocation>
</comment>
<keyword evidence="5" id="KW-0539">Nucleus</keyword>
<dbReference type="InterPro" id="IPR001357">
    <property type="entry name" value="BRCT_dom"/>
</dbReference>
<dbReference type="InterPro" id="IPR002706">
    <property type="entry name" value="Xrcc1_N"/>
</dbReference>
<dbReference type="Pfam" id="PF16589">
    <property type="entry name" value="BRCT_2"/>
    <property type="match status" value="1"/>
</dbReference>